<proteinExistence type="predicted"/>
<dbReference type="SUPFAM" id="SSF47413">
    <property type="entry name" value="lambda repressor-like DNA-binding domains"/>
    <property type="match status" value="1"/>
</dbReference>
<dbReference type="Pfam" id="PF12844">
    <property type="entry name" value="HTH_19"/>
    <property type="match status" value="1"/>
</dbReference>
<dbReference type="InterPro" id="IPR010982">
    <property type="entry name" value="Lambda_DNA-bd_dom_sf"/>
</dbReference>
<protein>
    <submittedName>
        <fullName evidence="2">Helix-turn-helix transcriptional regulator</fullName>
    </submittedName>
</protein>
<dbReference type="EMBL" id="JAQQDR010000005">
    <property type="protein sequence ID" value="MFM0239750.1"/>
    <property type="molecule type" value="Genomic_DNA"/>
</dbReference>
<name>A0ABW9BJ71_9BURK</name>
<dbReference type="InterPro" id="IPR001387">
    <property type="entry name" value="Cro/C1-type_HTH"/>
</dbReference>
<reference evidence="2 3" key="1">
    <citation type="journal article" date="2024" name="Chem. Sci.">
        <title>Discovery of megapolipeptins by genome mining of a Burkholderiales bacteria collection.</title>
        <authorList>
            <person name="Paulo B.S."/>
            <person name="Recchia M.J.J."/>
            <person name="Lee S."/>
            <person name="Fergusson C.H."/>
            <person name="Romanowski S.B."/>
            <person name="Hernandez A."/>
            <person name="Krull N."/>
            <person name="Liu D.Y."/>
            <person name="Cavanagh H."/>
            <person name="Bos A."/>
            <person name="Gray C.A."/>
            <person name="Murphy B.T."/>
            <person name="Linington R.G."/>
            <person name="Eustaquio A.S."/>
        </authorList>
    </citation>
    <scope>NUCLEOTIDE SEQUENCE [LARGE SCALE GENOMIC DNA]</scope>
    <source>
        <strain evidence="2 3">RL17-351-BIE-A</strain>
    </source>
</reference>
<accession>A0ABW9BJ71</accession>
<comment type="caution">
    <text evidence="2">The sequence shown here is derived from an EMBL/GenBank/DDBJ whole genome shotgun (WGS) entry which is preliminary data.</text>
</comment>
<dbReference type="PROSITE" id="PS50943">
    <property type="entry name" value="HTH_CROC1"/>
    <property type="match status" value="1"/>
</dbReference>
<dbReference type="Gene3D" id="1.10.260.40">
    <property type="entry name" value="lambda repressor-like DNA-binding domains"/>
    <property type="match status" value="1"/>
</dbReference>
<keyword evidence="3" id="KW-1185">Reference proteome</keyword>
<dbReference type="SMART" id="SM00530">
    <property type="entry name" value="HTH_XRE"/>
    <property type="match status" value="1"/>
</dbReference>
<evidence type="ECO:0000313" key="3">
    <source>
        <dbReference type="Proteomes" id="UP001629274"/>
    </source>
</evidence>
<dbReference type="CDD" id="cd00093">
    <property type="entry name" value="HTH_XRE"/>
    <property type="match status" value="1"/>
</dbReference>
<evidence type="ECO:0000313" key="2">
    <source>
        <dbReference type="EMBL" id="MFM0239750.1"/>
    </source>
</evidence>
<evidence type="ECO:0000259" key="1">
    <source>
        <dbReference type="PROSITE" id="PS50943"/>
    </source>
</evidence>
<dbReference type="Proteomes" id="UP001629274">
    <property type="component" value="Unassembled WGS sequence"/>
</dbReference>
<sequence length="150" mass="17252">MSSISDRGDYHERIAQVREYFALSQEKMAERLGASLRAYANYERGERSIPIELVRALYEQFSVDPVWLLTGNGPMILDPDVRYRLQQRVLDRVVAAVDRIENRLGKSLDANRKSRLIGLLYEQSQLLAQVAEASLDDALLTTMLRSRPRR</sequence>
<organism evidence="2 3">
    <name type="scientific">Paraburkholderia phytofirmans</name>
    <dbReference type="NCBI Taxonomy" id="261302"/>
    <lineage>
        <taxon>Bacteria</taxon>
        <taxon>Pseudomonadati</taxon>
        <taxon>Pseudomonadota</taxon>
        <taxon>Betaproteobacteria</taxon>
        <taxon>Burkholderiales</taxon>
        <taxon>Burkholderiaceae</taxon>
        <taxon>Paraburkholderia</taxon>
    </lineage>
</organism>
<gene>
    <name evidence="2" type="ORF">PQR03_16600</name>
</gene>
<feature type="domain" description="HTH cro/C1-type" evidence="1">
    <location>
        <begin position="14"/>
        <end position="68"/>
    </location>
</feature>
<dbReference type="RefSeq" id="WP_408263431.1">
    <property type="nucleotide sequence ID" value="NZ_JAQQCK010000012.1"/>
</dbReference>